<keyword evidence="8" id="KW-0336">GPI-anchor</keyword>
<comment type="function">
    <text evidence="7">Splits internally a 1,3-beta-glucan molecule and transfers the newly generated reducing end (the donor) to the non-reducing end of another 1,3-beta-glucan molecule (the acceptor) forming a 1,3-beta linkage, resulting in the elongation of 1,3-beta-glucan chains in the cell wall. Involved in cell wall morphogenesis.</text>
</comment>
<dbReference type="GO" id="GO:0098552">
    <property type="term" value="C:side of membrane"/>
    <property type="evidence" value="ECO:0007669"/>
    <property type="project" value="UniProtKB-KW"/>
</dbReference>
<dbReference type="GO" id="GO:0005886">
    <property type="term" value="C:plasma membrane"/>
    <property type="evidence" value="ECO:0007669"/>
    <property type="project" value="UniProtKB-SubCell"/>
</dbReference>
<dbReference type="EC" id="2.4.1.-" evidence="8"/>
<evidence type="ECO:0000256" key="8">
    <source>
        <dbReference type="RuleBase" id="RU361209"/>
    </source>
</evidence>
<dbReference type="InterPro" id="IPR017853">
    <property type="entry name" value="GH"/>
</dbReference>
<dbReference type="Proteomes" id="UP000053958">
    <property type="component" value="Unassembled WGS sequence"/>
</dbReference>
<evidence type="ECO:0000256" key="1">
    <source>
        <dbReference type="ARBA" id="ARBA00004609"/>
    </source>
</evidence>
<evidence type="ECO:0000256" key="10">
    <source>
        <dbReference type="SAM" id="Phobius"/>
    </source>
</evidence>
<keyword evidence="6 8" id="KW-0449">Lipoprotein</keyword>
<keyword evidence="8 10" id="KW-0472">Membrane</keyword>
<evidence type="ECO:0000256" key="2">
    <source>
        <dbReference type="ARBA" id="ARBA00007528"/>
    </source>
</evidence>
<keyword evidence="4" id="KW-1015">Disulfide bond</keyword>
<evidence type="ECO:0000256" key="6">
    <source>
        <dbReference type="ARBA" id="ARBA00023288"/>
    </source>
</evidence>
<dbReference type="GO" id="GO:0071970">
    <property type="term" value="P:fungal-type cell wall (1-&gt;3)-beta-D-glucan biosynthetic process"/>
    <property type="evidence" value="ECO:0007669"/>
    <property type="project" value="TreeGrafter"/>
</dbReference>
<keyword evidence="8 11" id="KW-0808">Transferase</keyword>
<evidence type="ECO:0000256" key="3">
    <source>
        <dbReference type="ARBA" id="ARBA00022729"/>
    </source>
</evidence>
<dbReference type="GO" id="GO:0031505">
    <property type="term" value="P:fungal-type cell wall organization"/>
    <property type="evidence" value="ECO:0007669"/>
    <property type="project" value="TreeGrafter"/>
</dbReference>
<name>A0A0F4YZA3_RASE3</name>
<evidence type="ECO:0000256" key="7">
    <source>
        <dbReference type="ARBA" id="ARBA00025026"/>
    </source>
</evidence>
<keyword evidence="5" id="KW-0325">Glycoprotein</keyword>
<accession>A0A0F4YZA3</accession>
<gene>
    <name evidence="11" type="ORF">T310_2366</name>
</gene>
<dbReference type="FunFam" id="3.20.20.80:FF:000038">
    <property type="entry name" value="1,3-beta-glucanosyltransferase"/>
    <property type="match status" value="1"/>
</dbReference>
<feature type="signal peptide" evidence="8">
    <location>
        <begin position="1"/>
        <end position="27"/>
    </location>
</feature>
<evidence type="ECO:0000313" key="11">
    <source>
        <dbReference type="EMBL" id="KKA23584.1"/>
    </source>
</evidence>
<keyword evidence="10" id="KW-1133">Transmembrane helix</keyword>
<feature type="region of interest" description="Disordered" evidence="9">
    <location>
        <begin position="313"/>
        <end position="335"/>
    </location>
</feature>
<organism evidence="11 12">
    <name type="scientific">Rasamsonia emersonii (strain ATCC 16479 / CBS 393.64 / IMI 116815)</name>
    <dbReference type="NCBI Taxonomy" id="1408163"/>
    <lineage>
        <taxon>Eukaryota</taxon>
        <taxon>Fungi</taxon>
        <taxon>Dikarya</taxon>
        <taxon>Ascomycota</taxon>
        <taxon>Pezizomycotina</taxon>
        <taxon>Eurotiomycetes</taxon>
        <taxon>Eurotiomycetidae</taxon>
        <taxon>Eurotiales</taxon>
        <taxon>Trichocomaceae</taxon>
        <taxon>Rasamsonia</taxon>
    </lineage>
</organism>
<keyword evidence="10" id="KW-0812">Transmembrane</keyword>
<dbReference type="GeneID" id="25314717"/>
<dbReference type="SUPFAM" id="SSF51445">
    <property type="entry name" value="(Trans)glycosidases"/>
    <property type="match status" value="1"/>
</dbReference>
<evidence type="ECO:0000256" key="5">
    <source>
        <dbReference type="ARBA" id="ARBA00023180"/>
    </source>
</evidence>
<dbReference type="PANTHER" id="PTHR31468:SF8">
    <property type="entry name" value="1,3-BETA-GLUCANOSYLTRANSFERASE GAS2"/>
    <property type="match status" value="1"/>
</dbReference>
<dbReference type="Pfam" id="PF03198">
    <property type="entry name" value="Glyco_hydro_72"/>
    <property type="match status" value="1"/>
</dbReference>
<feature type="chain" id="PRO_5005117201" description="1,3-beta-glucanosyltransferase" evidence="8">
    <location>
        <begin position="28"/>
        <end position="458"/>
    </location>
</feature>
<dbReference type="EMBL" id="LASV01000095">
    <property type="protein sequence ID" value="KKA23584.1"/>
    <property type="molecule type" value="Genomic_DNA"/>
</dbReference>
<comment type="similarity">
    <text evidence="2 8">Belongs to the glycosyl hydrolase 72 family.</text>
</comment>
<evidence type="ECO:0000256" key="9">
    <source>
        <dbReference type="SAM" id="MobiDB-lite"/>
    </source>
</evidence>
<dbReference type="Gene3D" id="3.20.20.80">
    <property type="entry name" value="Glycosidases"/>
    <property type="match status" value="1"/>
</dbReference>
<dbReference type="RefSeq" id="XP_013330196.1">
    <property type="nucleotide sequence ID" value="XM_013474742.1"/>
</dbReference>
<comment type="subcellular location">
    <subcellularLocation>
        <location evidence="1 8">Cell membrane</location>
        <topology evidence="1 8">Lipid-anchor</topology>
        <topology evidence="1 8">GPI-anchor</topology>
    </subcellularLocation>
</comment>
<sequence>MSNRSFISAAGLISLLVVIPQAIQVLALSPLSAVGAKFFDEDGKQFYIKGVAYQLTDDDPLIDTEQCKLDAKLMKELGANTIRVYHVDPNGDHDGCMSAFSNAGIYLFVDLETFTTSINQDAPAWTDSEFSAYKKVLDTFHGYDNLAGVLVGNEVLTRLNGSQAAPYVKAAARDIKAYRDSKGYRKIPVGYAAADIASLRPMLQNYMACSTNSSENLDFFALNAYEWCGDSSYTVSGYDELQKNATGYPIPIFFSETGCNKPEPRTFDDQTAIFGPEMDGTWSGAIVYEWIQEANNYGLISYGPSVATGDPDAATASDVQGGYTRQGTPTPISPDFANLKSRWATLTPSGVALSDYTASASSLTPPPCPSSTPSGWTVDPSSPLPTLGQVGGGSQTTGAEATRDGSSATGAAASASATKSSAANSVYINPDGVGVGVGVVKLLITVIVGFVGFMCWWL</sequence>
<evidence type="ECO:0000313" key="12">
    <source>
        <dbReference type="Proteomes" id="UP000053958"/>
    </source>
</evidence>
<reference evidence="11 12" key="1">
    <citation type="submission" date="2015-04" db="EMBL/GenBank/DDBJ databases">
        <authorList>
            <person name="Heijne W.H."/>
            <person name="Fedorova N.D."/>
            <person name="Nierman W.C."/>
            <person name="Vollebregt A.W."/>
            <person name="Zhao Z."/>
            <person name="Wu L."/>
            <person name="Kumar M."/>
            <person name="Stam H."/>
            <person name="van den Berg M.A."/>
            <person name="Pel H.J."/>
        </authorList>
    </citation>
    <scope>NUCLEOTIDE SEQUENCE [LARGE SCALE GENOMIC DNA]</scope>
    <source>
        <strain evidence="11 12">CBS 393.64</strain>
    </source>
</reference>
<evidence type="ECO:0000256" key="4">
    <source>
        <dbReference type="ARBA" id="ARBA00023157"/>
    </source>
</evidence>
<comment type="caution">
    <text evidence="11">The sequence shown here is derived from an EMBL/GenBank/DDBJ whole genome shotgun (WGS) entry which is preliminary data.</text>
</comment>
<dbReference type="GO" id="GO:0042124">
    <property type="term" value="F:1,3-beta-glucanosyltransferase activity"/>
    <property type="evidence" value="ECO:0007669"/>
    <property type="project" value="TreeGrafter"/>
</dbReference>
<protein>
    <recommendedName>
        <fullName evidence="8">1,3-beta-glucanosyltransferase</fullName>
        <ecNumber evidence="8">2.4.1.-</ecNumber>
    </recommendedName>
</protein>
<dbReference type="AlphaFoldDB" id="A0A0F4YZA3"/>
<keyword evidence="3 8" id="KW-0732">Signal</keyword>
<feature type="region of interest" description="Disordered" evidence="9">
    <location>
        <begin position="362"/>
        <end position="412"/>
    </location>
</feature>
<dbReference type="InterPro" id="IPR004886">
    <property type="entry name" value="Glucanosyltransferase"/>
</dbReference>
<dbReference type="OrthoDB" id="421038at2759"/>
<feature type="transmembrane region" description="Helical" evidence="10">
    <location>
        <begin position="433"/>
        <end position="457"/>
    </location>
</feature>
<proteinExistence type="inferred from homology"/>
<dbReference type="PANTHER" id="PTHR31468">
    <property type="entry name" value="1,3-BETA-GLUCANOSYLTRANSFERASE GAS1"/>
    <property type="match status" value="1"/>
</dbReference>
<keyword evidence="12" id="KW-1185">Reference proteome</keyword>